<dbReference type="EMBL" id="LPZR01000178">
    <property type="protein sequence ID" value="KYO51249.1"/>
    <property type="molecule type" value="Genomic_DNA"/>
</dbReference>
<reference evidence="2 3" key="1">
    <citation type="submission" date="2015-12" db="EMBL/GenBank/DDBJ databases">
        <title>Genome sequence of Tistrella mobilis MCCC 1A02139.</title>
        <authorList>
            <person name="Lu L."/>
            <person name="Lai Q."/>
            <person name="Shao Z."/>
            <person name="Qian P."/>
        </authorList>
    </citation>
    <scope>NUCLEOTIDE SEQUENCE [LARGE SCALE GENOMIC DNA]</scope>
    <source>
        <strain evidence="2 3">MCCC 1A02139</strain>
    </source>
</reference>
<gene>
    <name evidence="2" type="ORF">AUP44_09675</name>
</gene>
<dbReference type="Pfam" id="PF04390">
    <property type="entry name" value="LptE"/>
    <property type="match status" value="1"/>
</dbReference>
<proteinExistence type="predicted"/>
<dbReference type="RefSeq" id="WP_062766622.1">
    <property type="nucleotide sequence ID" value="NZ_CP121045.1"/>
</dbReference>
<accession>A0A162KH02</accession>
<dbReference type="Proteomes" id="UP000075787">
    <property type="component" value="Unassembled WGS sequence"/>
</dbReference>
<name>A0A162KH02_9PROT</name>
<dbReference type="OrthoDB" id="8480109at2"/>
<organism evidence="2 3">
    <name type="scientific">Tistrella mobilis</name>
    <dbReference type="NCBI Taxonomy" id="171437"/>
    <lineage>
        <taxon>Bacteria</taxon>
        <taxon>Pseudomonadati</taxon>
        <taxon>Pseudomonadota</taxon>
        <taxon>Alphaproteobacteria</taxon>
        <taxon>Geminicoccales</taxon>
        <taxon>Geminicoccaceae</taxon>
        <taxon>Tistrella</taxon>
    </lineage>
</organism>
<evidence type="ECO:0000256" key="1">
    <source>
        <dbReference type="SAM" id="MobiDB-lite"/>
    </source>
</evidence>
<evidence type="ECO:0000313" key="3">
    <source>
        <dbReference type="Proteomes" id="UP000075787"/>
    </source>
</evidence>
<comment type="caution">
    <text evidence="2">The sequence shown here is derived from an EMBL/GenBank/DDBJ whole genome shotgun (WGS) entry which is preliminary data.</text>
</comment>
<feature type="region of interest" description="Disordered" evidence="1">
    <location>
        <begin position="1"/>
        <end position="20"/>
    </location>
</feature>
<dbReference type="InterPro" id="IPR007485">
    <property type="entry name" value="LPS_assembly_LptE"/>
</dbReference>
<protein>
    <recommendedName>
        <fullName evidence="4">LPS-assembly lipoprotein</fullName>
    </recommendedName>
</protein>
<dbReference type="GO" id="GO:0043165">
    <property type="term" value="P:Gram-negative-bacterium-type cell outer membrane assembly"/>
    <property type="evidence" value="ECO:0007669"/>
    <property type="project" value="InterPro"/>
</dbReference>
<dbReference type="PROSITE" id="PS51318">
    <property type="entry name" value="TAT"/>
    <property type="match status" value="1"/>
</dbReference>
<dbReference type="GeneID" id="97244207"/>
<dbReference type="Gene3D" id="3.30.160.150">
    <property type="entry name" value="Lipoprotein like domain"/>
    <property type="match status" value="1"/>
</dbReference>
<evidence type="ECO:0008006" key="4">
    <source>
        <dbReference type="Google" id="ProtNLM"/>
    </source>
</evidence>
<evidence type="ECO:0000313" key="2">
    <source>
        <dbReference type="EMBL" id="KYO51249.1"/>
    </source>
</evidence>
<dbReference type="InterPro" id="IPR006311">
    <property type="entry name" value="TAT_signal"/>
</dbReference>
<dbReference type="GO" id="GO:0019867">
    <property type="term" value="C:outer membrane"/>
    <property type="evidence" value="ECO:0007669"/>
    <property type="project" value="InterPro"/>
</dbReference>
<feature type="compositionally biased region" description="Polar residues" evidence="1">
    <location>
        <begin position="1"/>
        <end position="12"/>
    </location>
</feature>
<sequence>MSRTAFSTSSADRISPTGPASRRSRRLVLAAAMAAAALTLSACGFRPLYGDTAANRPAVTEQLAAVAVGPVPDRAGQIYRNSLERLLAGEGRGHPGRYRLDSSIKITETGLAINEDATASRYNVRIVVSYRLMAPHAGENNADRLLADGTVTQINGYDQISAPYATLVSRQDAIERALKEAAREVHTRLSIYFDQHGEV</sequence>
<dbReference type="AlphaFoldDB" id="A0A162KH02"/>